<name>A0AAX4FUP0_9EURY</name>
<organism evidence="2 3">
    <name type="scientific">Methanoculleus receptaculi</name>
    <dbReference type="NCBI Taxonomy" id="394967"/>
    <lineage>
        <taxon>Archaea</taxon>
        <taxon>Methanobacteriati</taxon>
        <taxon>Methanobacteriota</taxon>
        <taxon>Stenosarchaea group</taxon>
        <taxon>Methanomicrobia</taxon>
        <taxon>Methanomicrobiales</taxon>
        <taxon>Methanomicrobiaceae</taxon>
        <taxon>Methanoculleus</taxon>
    </lineage>
</organism>
<dbReference type="InterPro" id="IPR004323">
    <property type="entry name" value="Ion_tolerance_CutA"/>
</dbReference>
<dbReference type="RefSeq" id="WP_318621270.1">
    <property type="nucleotide sequence ID" value="NZ_CP137642.1"/>
</dbReference>
<proteinExistence type="inferred from homology"/>
<dbReference type="KEGG" id="mrc:R6Y96_09950"/>
<comment type="similarity">
    <text evidence="1">Belongs to the CutA family.</text>
</comment>
<gene>
    <name evidence="2" type="primary">cutA</name>
    <name evidence="2" type="ORF">R6Y96_09950</name>
</gene>
<dbReference type="Pfam" id="PF03091">
    <property type="entry name" value="CutA1"/>
    <property type="match status" value="1"/>
</dbReference>
<reference evidence="2 3" key="1">
    <citation type="submission" date="2023-10" db="EMBL/GenBank/DDBJ databases">
        <title>The complete genome sequence of Methanoculleus receptaculi DSM 18860.</title>
        <authorList>
            <person name="Lai S.-J."/>
            <person name="You Y.-T."/>
            <person name="Chen S.-C."/>
        </authorList>
    </citation>
    <scope>NUCLEOTIDE SEQUENCE [LARGE SCALE GENOMIC DNA]</scope>
    <source>
        <strain evidence="2 3">DSM 18860</strain>
    </source>
</reference>
<dbReference type="GeneID" id="85733481"/>
<dbReference type="Gene3D" id="3.30.70.120">
    <property type="match status" value="1"/>
</dbReference>
<keyword evidence="3" id="KW-1185">Reference proteome</keyword>
<sequence length="105" mass="11738">MDPPDCIMVFCTAQAGDAENLAVSLVNARLAACVNVVDVRSCFWWEGAVSTEDERLLIMKTQHRLLDPLIERIRGQHTYDLPEIIAIPIIGGDGPYLNWIREETG</sequence>
<evidence type="ECO:0000256" key="1">
    <source>
        <dbReference type="ARBA" id="ARBA00010169"/>
    </source>
</evidence>
<dbReference type="AlphaFoldDB" id="A0AAX4FUP0"/>
<dbReference type="Proteomes" id="UP001305652">
    <property type="component" value="Chromosome"/>
</dbReference>
<dbReference type="PANTHER" id="PTHR23419">
    <property type="entry name" value="DIVALENT CATION TOLERANCE CUTA-RELATED"/>
    <property type="match status" value="1"/>
</dbReference>
<accession>A0AAX4FUP0</accession>
<dbReference type="InterPro" id="IPR015867">
    <property type="entry name" value="N-reg_PII/ATP_PRibTrfase_C"/>
</dbReference>
<dbReference type="SUPFAM" id="SSF54913">
    <property type="entry name" value="GlnB-like"/>
    <property type="match status" value="1"/>
</dbReference>
<dbReference type="GO" id="GO:0005507">
    <property type="term" value="F:copper ion binding"/>
    <property type="evidence" value="ECO:0007669"/>
    <property type="project" value="TreeGrafter"/>
</dbReference>
<dbReference type="InterPro" id="IPR011322">
    <property type="entry name" value="N-reg_PII-like_a/b"/>
</dbReference>
<dbReference type="GO" id="GO:0010038">
    <property type="term" value="P:response to metal ion"/>
    <property type="evidence" value="ECO:0007669"/>
    <property type="project" value="InterPro"/>
</dbReference>
<dbReference type="PANTHER" id="PTHR23419:SF8">
    <property type="entry name" value="FI09726P"/>
    <property type="match status" value="1"/>
</dbReference>
<evidence type="ECO:0000313" key="2">
    <source>
        <dbReference type="EMBL" id="WOX57597.1"/>
    </source>
</evidence>
<evidence type="ECO:0000313" key="3">
    <source>
        <dbReference type="Proteomes" id="UP001305652"/>
    </source>
</evidence>
<dbReference type="EMBL" id="CP137642">
    <property type="protein sequence ID" value="WOX57597.1"/>
    <property type="molecule type" value="Genomic_DNA"/>
</dbReference>
<protein>
    <submittedName>
        <fullName evidence="2">Divalent-cation tolerance protein CutA</fullName>
    </submittedName>
</protein>